<evidence type="ECO:0000256" key="2">
    <source>
        <dbReference type="ARBA" id="ARBA00008682"/>
    </source>
</evidence>
<dbReference type="GO" id="GO:0000272">
    <property type="term" value="P:polysaccharide catabolic process"/>
    <property type="evidence" value="ECO:0007669"/>
    <property type="project" value="UniProtKB-KW"/>
</dbReference>
<keyword evidence="8 10" id="KW-0326">Glycosidase</keyword>
<comment type="similarity">
    <text evidence="2">Belongs to the glycosyl hydrolase 18 family. Chitinase class V subfamily.</text>
</comment>
<sequence>MEGQNSYKTVAYFVNWAIYGRNHNPQDLPADKLSHILYAFANVRPDSGEVYLTDTWSDTDKHYPSDSWNDSGTNVYGCIKQLFLLKKRYRHLKALLSIGGWTYSSNFAQPASTAAGRATFAESAVQLVKNLGLDGLDIDWEYPRSDSEAQDFVHLLKETRTALDSCRSGHEDGKFLLTIACPAGPQNYEKMHLKAMDQYLDFWNLMAYDYAGSWDTNAGHQANLFPSKNDPASTPFSTSVALDYYVSHGIAKSKMVVGMPLYGRAFTSTDGPGKSFSGTGEGSWEQGVWDYKVLPHPSACEENDRAMGASWSYDPKKKLMVSYDTRQMAEYKAGFVKEQGLGGAMWWESSGDKAGAESLIGAVNSVLGKEHMDHTNNTLTYPESKYDNLRNGFPGE</sequence>
<evidence type="ECO:0000256" key="9">
    <source>
        <dbReference type="ARBA" id="ARBA00023326"/>
    </source>
</evidence>
<dbReference type="InterPro" id="IPR029070">
    <property type="entry name" value="Chitinase_insertion_sf"/>
</dbReference>
<dbReference type="Gene3D" id="3.10.50.10">
    <property type="match status" value="1"/>
</dbReference>
<dbReference type="GO" id="GO:0006032">
    <property type="term" value="P:chitin catabolic process"/>
    <property type="evidence" value="ECO:0007669"/>
    <property type="project" value="UniProtKB-KW"/>
</dbReference>
<comment type="caution">
    <text evidence="13">The sequence shown here is derived from an EMBL/GenBank/DDBJ whole genome shotgun (WGS) entry which is preliminary data.</text>
</comment>
<evidence type="ECO:0000256" key="11">
    <source>
        <dbReference type="SAM" id="MobiDB-lite"/>
    </source>
</evidence>
<organism evidence="13 14">
    <name type="scientific">Alectoria fallacina</name>
    <dbReference type="NCBI Taxonomy" id="1903189"/>
    <lineage>
        <taxon>Eukaryota</taxon>
        <taxon>Fungi</taxon>
        <taxon>Dikarya</taxon>
        <taxon>Ascomycota</taxon>
        <taxon>Pezizomycotina</taxon>
        <taxon>Lecanoromycetes</taxon>
        <taxon>OSLEUM clade</taxon>
        <taxon>Lecanoromycetidae</taxon>
        <taxon>Lecanorales</taxon>
        <taxon>Lecanorineae</taxon>
        <taxon>Parmeliaceae</taxon>
        <taxon>Alectoria</taxon>
    </lineage>
</organism>
<dbReference type="PANTHER" id="PTHR11177:SF317">
    <property type="entry name" value="CHITINASE 12-RELATED"/>
    <property type="match status" value="1"/>
</dbReference>
<keyword evidence="9" id="KW-0624">Polysaccharide degradation</keyword>
<evidence type="ECO:0000313" key="14">
    <source>
        <dbReference type="Proteomes" id="UP000664203"/>
    </source>
</evidence>
<dbReference type="InterPro" id="IPR050314">
    <property type="entry name" value="Glycosyl_Hydrlase_18"/>
</dbReference>
<dbReference type="Gene3D" id="3.20.20.80">
    <property type="entry name" value="Glycosidases"/>
    <property type="match status" value="1"/>
</dbReference>
<evidence type="ECO:0000256" key="7">
    <source>
        <dbReference type="ARBA" id="ARBA00023277"/>
    </source>
</evidence>
<dbReference type="Pfam" id="PF00704">
    <property type="entry name" value="Glyco_hydro_18"/>
    <property type="match status" value="1"/>
</dbReference>
<gene>
    <name evidence="13" type="ORF">ALECFALPRED_001515</name>
</gene>
<evidence type="ECO:0000259" key="12">
    <source>
        <dbReference type="PROSITE" id="PS51910"/>
    </source>
</evidence>
<dbReference type="GO" id="GO:0008843">
    <property type="term" value="F:endochitinase activity"/>
    <property type="evidence" value="ECO:0007669"/>
    <property type="project" value="UniProtKB-EC"/>
</dbReference>
<dbReference type="InterPro" id="IPR017853">
    <property type="entry name" value="GH"/>
</dbReference>
<name>A0A8H3JAM8_9LECA</name>
<dbReference type="SUPFAM" id="SSF54556">
    <property type="entry name" value="Chitinase insertion domain"/>
    <property type="match status" value="1"/>
</dbReference>
<evidence type="ECO:0000256" key="8">
    <source>
        <dbReference type="ARBA" id="ARBA00023295"/>
    </source>
</evidence>
<reference evidence="13" key="1">
    <citation type="submission" date="2021-03" db="EMBL/GenBank/DDBJ databases">
        <authorList>
            <person name="Tagirdzhanova G."/>
        </authorList>
    </citation>
    <scope>NUCLEOTIDE SEQUENCE</scope>
</reference>
<dbReference type="GO" id="GO:0005576">
    <property type="term" value="C:extracellular region"/>
    <property type="evidence" value="ECO:0007669"/>
    <property type="project" value="TreeGrafter"/>
</dbReference>
<dbReference type="CDD" id="cd06548">
    <property type="entry name" value="GH18_chitinase"/>
    <property type="match status" value="1"/>
</dbReference>
<dbReference type="AlphaFoldDB" id="A0A8H3JAM8"/>
<evidence type="ECO:0000256" key="1">
    <source>
        <dbReference type="ARBA" id="ARBA00000822"/>
    </source>
</evidence>
<evidence type="ECO:0000256" key="10">
    <source>
        <dbReference type="RuleBase" id="RU000489"/>
    </source>
</evidence>
<feature type="region of interest" description="Disordered" evidence="11">
    <location>
        <begin position="374"/>
        <end position="396"/>
    </location>
</feature>
<dbReference type="InterPro" id="IPR011583">
    <property type="entry name" value="Chitinase_II/V-like_cat"/>
</dbReference>
<keyword evidence="14" id="KW-1185">Reference proteome</keyword>
<keyword evidence="5" id="KW-0146">Chitin degradation</keyword>
<dbReference type="FunFam" id="3.20.20.80:FF:000095">
    <property type="entry name" value="Endochitinase B1"/>
    <property type="match status" value="1"/>
</dbReference>
<dbReference type="InterPro" id="IPR001579">
    <property type="entry name" value="Glyco_hydro_18_chit_AS"/>
</dbReference>
<dbReference type="EC" id="3.2.1.14" evidence="3"/>
<dbReference type="SMART" id="SM00636">
    <property type="entry name" value="Glyco_18"/>
    <property type="match status" value="1"/>
</dbReference>
<dbReference type="OrthoDB" id="76388at2759"/>
<evidence type="ECO:0000256" key="5">
    <source>
        <dbReference type="ARBA" id="ARBA00023024"/>
    </source>
</evidence>
<proteinExistence type="inferred from homology"/>
<dbReference type="FunFam" id="3.10.50.10:FF:000005">
    <property type="entry name" value="Endochitinase B1"/>
    <property type="match status" value="1"/>
</dbReference>
<evidence type="ECO:0000313" key="13">
    <source>
        <dbReference type="EMBL" id="CAF9943852.1"/>
    </source>
</evidence>
<dbReference type="Proteomes" id="UP000664203">
    <property type="component" value="Unassembled WGS sequence"/>
</dbReference>
<evidence type="ECO:0000256" key="6">
    <source>
        <dbReference type="ARBA" id="ARBA00023180"/>
    </source>
</evidence>
<feature type="domain" description="GH18" evidence="12">
    <location>
        <begin position="7"/>
        <end position="370"/>
    </location>
</feature>
<accession>A0A8H3JAM8</accession>
<evidence type="ECO:0000256" key="3">
    <source>
        <dbReference type="ARBA" id="ARBA00012729"/>
    </source>
</evidence>
<dbReference type="EMBL" id="CAJPDR010001358">
    <property type="protein sequence ID" value="CAF9943852.1"/>
    <property type="molecule type" value="Genomic_DNA"/>
</dbReference>
<dbReference type="SUPFAM" id="SSF51445">
    <property type="entry name" value="(Trans)glycosidases"/>
    <property type="match status" value="1"/>
</dbReference>
<dbReference type="GO" id="GO:0008061">
    <property type="term" value="F:chitin binding"/>
    <property type="evidence" value="ECO:0007669"/>
    <property type="project" value="InterPro"/>
</dbReference>
<dbReference type="PROSITE" id="PS51910">
    <property type="entry name" value="GH18_2"/>
    <property type="match status" value="1"/>
</dbReference>
<comment type="catalytic activity">
    <reaction evidence="1">
        <text>Random endo-hydrolysis of N-acetyl-beta-D-glucosaminide (1-&gt;4)-beta-linkages in chitin and chitodextrins.</text>
        <dbReference type="EC" id="3.2.1.14"/>
    </reaction>
</comment>
<keyword evidence="7" id="KW-0119">Carbohydrate metabolism</keyword>
<evidence type="ECO:0000256" key="4">
    <source>
        <dbReference type="ARBA" id="ARBA00022801"/>
    </source>
</evidence>
<dbReference type="PROSITE" id="PS01095">
    <property type="entry name" value="GH18_1"/>
    <property type="match status" value="1"/>
</dbReference>
<dbReference type="InterPro" id="IPR001223">
    <property type="entry name" value="Glyco_hydro18_cat"/>
</dbReference>
<keyword evidence="4 10" id="KW-0378">Hydrolase</keyword>
<keyword evidence="6" id="KW-0325">Glycoprotein</keyword>
<dbReference type="PANTHER" id="PTHR11177">
    <property type="entry name" value="CHITINASE"/>
    <property type="match status" value="1"/>
</dbReference>
<protein>
    <recommendedName>
        <fullName evidence="3">chitinase</fullName>
        <ecNumber evidence="3">3.2.1.14</ecNumber>
    </recommendedName>
</protein>